<keyword evidence="3" id="KW-1185">Reference proteome</keyword>
<reference evidence="2" key="1">
    <citation type="submission" date="2018-11" db="EMBL/GenBank/DDBJ databases">
        <authorList>
            <person name="Alioto T."/>
            <person name="Alioto T."/>
        </authorList>
    </citation>
    <scope>NUCLEOTIDE SEQUENCE</scope>
</reference>
<dbReference type="AlphaFoldDB" id="A0A8B6E5Z7"/>
<dbReference type="Proteomes" id="UP000596742">
    <property type="component" value="Unassembled WGS sequence"/>
</dbReference>
<dbReference type="SMART" id="SM00233">
    <property type="entry name" value="PH"/>
    <property type="match status" value="1"/>
</dbReference>
<comment type="caution">
    <text evidence="2">The sequence shown here is derived from an EMBL/GenBank/DDBJ whole genome shotgun (WGS) entry which is preliminary data.</text>
</comment>
<dbReference type="InterPro" id="IPR011993">
    <property type="entry name" value="PH-like_dom_sf"/>
</dbReference>
<evidence type="ECO:0000259" key="1">
    <source>
        <dbReference type="SMART" id="SM00233"/>
    </source>
</evidence>
<feature type="domain" description="PH" evidence="1">
    <location>
        <begin position="7"/>
        <end position="112"/>
    </location>
</feature>
<dbReference type="Pfam" id="PF00169">
    <property type="entry name" value="PH"/>
    <property type="match status" value="1"/>
</dbReference>
<dbReference type="EMBL" id="UYJE01004603">
    <property type="protein sequence ID" value="VDI29611.1"/>
    <property type="molecule type" value="Genomic_DNA"/>
</dbReference>
<protein>
    <recommendedName>
        <fullName evidence="1">PH domain-containing protein</fullName>
    </recommendedName>
</protein>
<organism evidence="2 3">
    <name type="scientific">Mytilus galloprovincialis</name>
    <name type="common">Mediterranean mussel</name>
    <dbReference type="NCBI Taxonomy" id="29158"/>
    <lineage>
        <taxon>Eukaryota</taxon>
        <taxon>Metazoa</taxon>
        <taxon>Spiralia</taxon>
        <taxon>Lophotrochozoa</taxon>
        <taxon>Mollusca</taxon>
        <taxon>Bivalvia</taxon>
        <taxon>Autobranchia</taxon>
        <taxon>Pteriomorphia</taxon>
        <taxon>Mytilida</taxon>
        <taxon>Mytiloidea</taxon>
        <taxon>Mytilidae</taxon>
        <taxon>Mytilinae</taxon>
        <taxon>Mytilus</taxon>
    </lineage>
</organism>
<dbReference type="PANTHER" id="PTHR21636">
    <property type="entry name" value="PROTEIN DOK-7"/>
    <property type="match status" value="1"/>
</dbReference>
<gene>
    <name evidence="2" type="ORF">MGAL_10B035572</name>
</gene>
<dbReference type="PANTHER" id="PTHR21636:SF2">
    <property type="entry name" value="PROTEIN DOK-7"/>
    <property type="match status" value="1"/>
</dbReference>
<dbReference type="Gene3D" id="2.30.29.30">
    <property type="entry name" value="Pleckstrin-homology domain (PH domain)/Phosphotyrosine-binding domain (PTB)"/>
    <property type="match status" value="1"/>
</dbReference>
<accession>A0A8B6E5Z7</accession>
<dbReference type="OrthoDB" id="6537982at2759"/>
<dbReference type="SUPFAM" id="SSF50729">
    <property type="entry name" value="PH domain-like"/>
    <property type="match status" value="1"/>
</dbReference>
<evidence type="ECO:0000313" key="2">
    <source>
        <dbReference type="EMBL" id="VDI29611.1"/>
    </source>
</evidence>
<name>A0A8B6E5Z7_MYTGA</name>
<dbReference type="GO" id="GO:0007528">
    <property type="term" value="P:neuromuscular junction development"/>
    <property type="evidence" value="ECO:0007669"/>
    <property type="project" value="TreeGrafter"/>
</dbReference>
<proteinExistence type="predicted"/>
<evidence type="ECO:0000313" key="3">
    <source>
        <dbReference type="Proteomes" id="UP000596742"/>
    </source>
</evidence>
<dbReference type="InterPro" id="IPR037746">
    <property type="entry name" value="Dok-7"/>
</dbReference>
<sequence>MADNMNLVVEGLVKFRDGKKWKPRWCVLKKPSPVADRLQVQLYKDIKDATKGNPPKQEFYVEGFYGLETVKFDKEPNVLCVVCQKQVTLFAFENREQVIQFEIKIRKALGEGNYDFN</sequence>
<dbReference type="InterPro" id="IPR001849">
    <property type="entry name" value="PH_domain"/>
</dbReference>
<dbReference type="GO" id="GO:0019901">
    <property type="term" value="F:protein kinase binding"/>
    <property type="evidence" value="ECO:0007669"/>
    <property type="project" value="InterPro"/>
</dbReference>